<dbReference type="GeneID" id="38781614"/>
<gene>
    <name evidence="1" type="ORF">SCP_0606760</name>
</gene>
<dbReference type="AlphaFoldDB" id="A0A401GR41"/>
<protein>
    <submittedName>
        <fullName evidence="1">Uncharacterized protein</fullName>
    </submittedName>
</protein>
<evidence type="ECO:0000313" key="2">
    <source>
        <dbReference type="Proteomes" id="UP000287166"/>
    </source>
</evidence>
<sequence length="55" mass="6040">MRVTHPTTIHRRCLCSPELSSHKRIATSGIAVAHNVQLKHTLTAPKTPGVQVEET</sequence>
<accession>A0A401GR41</accession>
<organism evidence="1 2">
    <name type="scientific">Sparassis crispa</name>
    <dbReference type="NCBI Taxonomy" id="139825"/>
    <lineage>
        <taxon>Eukaryota</taxon>
        <taxon>Fungi</taxon>
        <taxon>Dikarya</taxon>
        <taxon>Basidiomycota</taxon>
        <taxon>Agaricomycotina</taxon>
        <taxon>Agaricomycetes</taxon>
        <taxon>Polyporales</taxon>
        <taxon>Sparassidaceae</taxon>
        <taxon>Sparassis</taxon>
    </lineage>
</organism>
<comment type="caution">
    <text evidence="1">The sequence shown here is derived from an EMBL/GenBank/DDBJ whole genome shotgun (WGS) entry which is preliminary data.</text>
</comment>
<dbReference type="RefSeq" id="XP_027615610.1">
    <property type="nucleotide sequence ID" value="XM_027759809.1"/>
</dbReference>
<evidence type="ECO:0000313" key="1">
    <source>
        <dbReference type="EMBL" id="GBE84697.1"/>
    </source>
</evidence>
<reference evidence="1 2" key="1">
    <citation type="journal article" date="2018" name="Sci. Rep.">
        <title>Genome sequence of the cauliflower mushroom Sparassis crispa (Hanabiratake) and its association with beneficial usage.</title>
        <authorList>
            <person name="Kiyama R."/>
            <person name="Furutani Y."/>
            <person name="Kawaguchi K."/>
            <person name="Nakanishi T."/>
        </authorList>
    </citation>
    <scope>NUCLEOTIDE SEQUENCE [LARGE SCALE GENOMIC DNA]</scope>
</reference>
<name>A0A401GR41_9APHY</name>
<dbReference type="EMBL" id="BFAD01000006">
    <property type="protein sequence ID" value="GBE84697.1"/>
    <property type="molecule type" value="Genomic_DNA"/>
</dbReference>
<dbReference type="InParanoid" id="A0A401GR41"/>
<proteinExistence type="predicted"/>
<keyword evidence="2" id="KW-1185">Reference proteome</keyword>
<dbReference type="Proteomes" id="UP000287166">
    <property type="component" value="Unassembled WGS sequence"/>
</dbReference>